<evidence type="ECO:0000313" key="2">
    <source>
        <dbReference type="Proteomes" id="UP000596660"/>
    </source>
</evidence>
<dbReference type="Gramene" id="AUR62042606-RA">
    <property type="protein sequence ID" value="AUR62042606-RA:cds"/>
    <property type="gene ID" value="AUR62042606"/>
</dbReference>
<dbReference type="EnsemblPlants" id="AUR62042606-RA">
    <property type="protein sequence ID" value="AUR62042606-RA:cds"/>
    <property type="gene ID" value="AUR62042606"/>
</dbReference>
<keyword evidence="2" id="KW-1185">Reference proteome</keyword>
<evidence type="ECO:0008006" key="3">
    <source>
        <dbReference type="Google" id="ProtNLM"/>
    </source>
</evidence>
<dbReference type="AlphaFoldDB" id="A0A803N9H2"/>
<organism evidence="1 2">
    <name type="scientific">Chenopodium quinoa</name>
    <name type="common">Quinoa</name>
    <dbReference type="NCBI Taxonomy" id="63459"/>
    <lineage>
        <taxon>Eukaryota</taxon>
        <taxon>Viridiplantae</taxon>
        <taxon>Streptophyta</taxon>
        <taxon>Embryophyta</taxon>
        <taxon>Tracheophyta</taxon>
        <taxon>Spermatophyta</taxon>
        <taxon>Magnoliopsida</taxon>
        <taxon>eudicotyledons</taxon>
        <taxon>Gunneridae</taxon>
        <taxon>Pentapetalae</taxon>
        <taxon>Caryophyllales</taxon>
        <taxon>Chenopodiaceae</taxon>
        <taxon>Chenopodioideae</taxon>
        <taxon>Atripliceae</taxon>
        <taxon>Chenopodium</taxon>
    </lineage>
</organism>
<reference evidence="1" key="1">
    <citation type="journal article" date="2017" name="Nature">
        <title>The genome of Chenopodium quinoa.</title>
        <authorList>
            <person name="Jarvis D.E."/>
            <person name="Ho Y.S."/>
            <person name="Lightfoot D.J."/>
            <person name="Schmoeckel S.M."/>
            <person name="Li B."/>
            <person name="Borm T.J.A."/>
            <person name="Ohyanagi H."/>
            <person name="Mineta K."/>
            <person name="Michell C.T."/>
            <person name="Saber N."/>
            <person name="Kharbatia N.M."/>
            <person name="Rupper R.R."/>
            <person name="Sharp A.R."/>
            <person name="Dally N."/>
            <person name="Boughton B.A."/>
            <person name="Woo Y.H."/>
            <person name="Gao G."/>
            <person name="Schijlen E.G.W.M."/>
            <person name="Guo X."/>
            <person name="Momin A.A."/>
            <person name="Negrao S."/>
            <person name="Al-Babili S."/>
            <person name="Gehring C."/>
            <person name="Roessner U."/>
            <person name="Jung C."/>
            <person name="Murphy K."/>
            <person name="Arold S.T."/>
            <person name="Gojobori T."/>
            <person name="van der Linden C.G."/>
            <person name="van Loo E.N."/>
            <person name="Jellen E.N."/>
            <person name="Maughan P.J."/>
            <person name="Tester M."/>
        </authorList>
    </citation>
    <scope>NUCLEOTIDE SEQUENCE [LARGE SCALE GENOMIC DNA]</scope>
    <source>
        <strain evidence="1">cv. PI 614886</strain>
    </source>
</reference>
<name>A0A803N9H2_CHEQI</name>
<evidence type="ECO:0000313" key="1">
    <source>
        <dbReference type="EnsemblPlants" id="AUR62042606-RA:cds"/>
    </source>
</evidence>
<proteinExistence type="predicted"/>
<sequence>MFGDFNEILGMHEKEGGAVRGERQIDAFREALVVCECKDLGFKGNIYTWQRGTSEETLAHERLDRYIACVGWCSIFHTWRKNDKLFQFEALWLSNAECGNVVSDVWCVGVNESVPTRIAWVEESLTSWAEKTFGVLKKKIKKHRVNCKRSKGVG</sequence>
<accession>A0A803N9H2</accession>
<dbReference type="PANTHER" id="PTHR33710">
    <property type="entry name" value="BNAC02G09200D PROTEIN"/>
    <property type="match status" value="1"/>
</dbReference>
<dbReference type="PANTHER" id="PTHR33710:SF71">
    <property type="entry name" value="ENDONUCLEASE_EXONUCLEASE_PHOSPHATASE DOMAIN-CONTAINING PROTEIN"/>
    <property type="match status" value="1"/>
</dbReference>
<protein>
    <recommendedName>
        <fullName evidence="3">Exo_endo_phos domain-containing protein</fullName>
    </recommendedName>
</protein>
<dbReference type="Proteomes" id="UP000596660">
    <property type="component" value="Unplaced"/>
</dbReference>
<reference evidence="1" key="2">
    <citation type="submission" date="2021-03" db="UniProtKB">
        <authorList>
            <consortium name="EnsemblPlants"/>
        </authorList>
    </citation>
    <scope>IDENTIFICATION</scope>
</reference>